<evidence type="ECO:0000313" key="3">
    <source>
        <dbReference type="Proteomes" id="UP000807342"/>
    </source>
</evidence>
<evidence type="ECO:0000256" key="1">
    <source>
        <dbReference type="SAM" id="Phobius"/>
    </source>
</evidence>
<reference evidence="2" key="1">
    <citation type="submission" date="2020-11" db="EMBL/GenBank/DDBJ databases">
        <authorList>
            <consortium name="DOE Joint Genome Institute"/>
            <person name="Ahrendt S."/>
            <person name="Riley R."/>
            <person name="Andreopoulos W."/>
            <person name="Labutti K."/>
            <person name="Pangilinan J."/>
            <person name="Ruiz-Duenas F.J."/>
            <person name="Barrasa J.M."/>
            <person name="Sanchez-Garcia M."/>
            <person name="Camarero S."/>
            <person name="Miyauchi S."/>
            <person name="Serrano A."/>
            <person name="Linde D."/>
            <person name="Babiker R."/>
            <person name="Drula E."/>
            <person name="Ayuso-Fernandez I."/>
            <person name="Pacheco R."/>
            <person name="Padilla G."/>
            <person name="Ferreira P."/>
            <person name="Barriuso J."/>
            <person name="Kellner H."/>
            <person name="Castanera R."/>
            <person name="Alfaro M."/>
            <person name="Ramirez L."/>
            <person name="Pisabarro A.G."/>
            <person name="Kuo A."/>
            <person name="Tritt A."/>
            <person name="Lipzen A."/>
            <person name="He G."/>
            <person name="Yan M."/>
            <person name="Ng V."/>
            <person name="Cullen D."/>
            <person name="Martin F."/>
            <person name="Rosso M.-N."/>
            <person name="Henrissat B."/>
            <person name="Hibbett D."/>
            <person name="Martinez A.T."/>
            <person name="Grigoriev I.V."/>
        </authorList>
    </citation>
    <scope>NUCLEOTIDE SEQUENCE</scope>
    <source>
        <strain evidence="2">MF-IS2</strain>
    </source>
</reference>
<gene>
    <name evidence="2" type="ORF">P691DRAFT_775733</name>
</gene>
<organism evidence="2 3">
    <name type="scientific">Macrolepiota fuliginosa MF-IS2</name>
    <dbReference type="NCBI Taxonomy" id="1400762"/>
    <lineage>
        <taxon>Eukaryota</taxon>
        <taxon>Fungi</taxon>
        <taxon>Dikarya</taxon>
        <taxon>Basidiomycota</taxon>
        <taxon>Agaricomycotina</taxon>
        <taxon>Agaricomycetes</taxon>
        <taxon>Agaricomycetidae</taxon>
        <taxon>Agaricales</taxon>
        <taxon>Agaricineae</taxon>
        <taxon>Agaricaceae</taxon>
        <taxon>Macrolepiota</taxon>
    </lineage>
</organism>
<dbReference type="EMBL" id="MU151177">
    <property type="protein sequence ID" value="KAF9447989.1"/>
    <property type="molecule type" value="Genomic_DNA"/>
</dbReference>
<proteinExistence type="predicted"/>
<protein>
    <recommendedName>
        <fullName evidence="4">F-box domain-containing protein</fullName>
    </recommendedName>
</protein>
<evidence type="ECO:0008006" key="4">
    <source>
        <dbReference type="Google" id="ProtNLM"/>
    </source>
</evidence>
<keyword evidence="1" id="KW-0812">Transmembrane</keyword>
<dbReference type="Gene3D" id="3.80.10.10">
    <property type="entry name" value="Ribonuclease Inhibitor"/>
    <property type="match status" value="1"/>
</dbReference>
<dbReference type="SUPFAM" id="SSF52047">
    <property type="entry name" value="RNI-like"/>
    <property type="match status" value="1"/>
</dbReference>
<keyword evidence="1" id="KW-1133">Transmembrane helix</keyword>
<name>A0A9P5XCW3_9AGAR</name>
<feature type="transmembrane region" description="Helical" evidence="1">
    <location>
        <begin position="37"/>
        <end position="56"/>
    </location>
</feature>
<sequence>MSSNDIYCDIWYEITKCLEYDIPSSNGEMMYQNRKTILHLALTSSALANIALSALWRNMSSLRPLASVINAFGTGGCLIYPQKRSGGDIWELREPPDKGANLSGSETALWTVLSQLLGSPVLLPNIRRLHVDFDTFRIPSKNHLLKLLVSPTLDTLETKQGKSDDSPVFAFYQTLVHRRPALSRISYQGASSSDIIPTLAPLKSLRHLSVSYDGKPTRRRDKMIISQLAEKFPSLSTLDVDLDVFLLPGYPVDHYALKKMKLNASLEELWAFFLSGFRCPSLESLDIHVHPSQGISWRSILGQVATAFPQLEALKIELSGSGVACPALRKHDLDTFSHHRMTQLHLVHIPYDISSDDLTSLIRMWPSLRSLILSGYGTICDLSTLSAIAELIHLEYLCIRVDCMTLIELPTSSPILQPTNNLQEICLMFPIWTSTTEAATLLAQKLRRFFPRLNKVDAEGAVIVDLQHILRNLDVHV</sequence>
<accession>A0A9P5XCW3</accession>
<evidence type="ECO:0000313" key="2">
    <source>
        <dbReference type="EMBL" id="KAF9447989.1"/>
    </source>
</evidence>
<keyword evidence="3" id="KW-1185">Reference proteome</keyword>
<keyword evidence="1" id="KW-0472">Membrane</keyword>
<dbReference type="Proteomes" id="UP000807342">
    <property type="component" value="Unassembled WGS sequence"/>
</dbReference>
<comment type="caution">
    <text evidence="2">The sequence shown here is derived from an EMBL/GenBank/DDBJ whole genome shotgun (WGS) entry which is preliminary data.</text>
</comment>
<dbReference type="AlphaFoldDB" id="A0A9P5XCW3"/>
<dbReference type="InterPro" id="IPR032675">
    <property type="entry name" value="LRR_dom_sf"/>
</dbReference>